<dbReference type="EMBL" id="MNCJ02000328">
    <property type="protein sequence ID" value="KAF5775654.1"/>
    <property type="molecule type" value="Genomic_DNA"/>
</dbReference>
<gene>
    <name evidence="2" type="ORF">HanXRQr2_Chr13g0614491</name>
</gene>
<reference evidence="2" key="2">
    <citation type="submission" date="2020-06" db="EMBL/GenBank/DDBJ databases">
        <title>Helianthus annuus Genome sequencing and assembly Release 2.</title>
        <authorList>
            <person name="Gouzy J."/>
            <person name="Langlade N."/>
            <person name="Munos S."/>
        </authorList>
    </citation>
    <scope>NUCLEOTIDE SEQUENCE</scope>
    <source>
        <tissue evidence="2">Leaves</tissue>
    </source>
</reference>
<feature type="region of interest" description="Disordered" evidence="1">
    <location>
        <begin position="19"/>
        <end position="40"/>
    </location>
</feature>
<protein>
    <submittedName>
        <fullName evidence="2">Uncharacterized protein</fullName>
    </submittedName>
</protein>
<organism evidence="2 3">
    <name type="scientific">Helianthus annuus</name>
    <name type="common">Common sunflower</name>
    <dbReference type="NCBI Taxonomy" id="4232"/>
    <lineage>
        <taxon>Eukaryota</taxon>
        <taxon>Viridiplantae</taxon>
        <taxon>Streptophyta</taxon>
        <taxon>Embryophyta</taxon>
        <taxon>Tracheophyta</taxon>
        <taxon>Spermatophyta</taxon>
        <taxon>Magnoliopsida</taxon>
        <taxon>eudicotyledons</taxon>
        <taxon>Gunneridae</taxon>
        <taxon>Pentapetalae</taxon>
        <taxon>asterids</taxon>
        <taxon>campanulids</taxon>
        <taxon>Asterales</taxon>
        <taxon>Asteraceae</taxon>
        <taxon>Asteroideae</taxon>
        <taxon>Heliantheae alliance</taxon>
        <taxon>Heliantheae</taxon>
        <taxon>Helianthus</taxon>
    </lineage>
</organism>
<evidence type="ECO:0000313" key="2">
    <source>
        <dbReference type="EMBL" id="KAF5775654.1"/>
    </source>
</evidence>
<reference evidence="2" key="1">
    <citation type="journal article" date="2017" name="Nature">
        <title>The sunflower genome provides insights into oil metabolism, flowering and Asterid evolution.</title>
        <authorList>
            <person name="Badouin H."/>
            <person name="Gouzy J."/>
            <person name="Grassa C.J."/>
            <person name="Murat F."/>
            <person name="Staton S.E."/>
            <person name="Cottret L."/>
            <person name="Lelandais-Briere C."/>
            <person name="Owens G.L."/>
            <person name="Carrere S."/>
            <person name="Mayjonade B."/>
            <person name="Legrand L."/>
            <person name="Gill N."/>
            <person name="Kane N.C."/>
            <person name="Bowers J.E."/>
            <person name="Hubner S."/>
            <person name="Bellec A."/>
            <person name="Berard A."/>
            <person name="Berges H."/>
            <person name="Blanchet N."/>
            <person name="Boniface M.C."/>
            <person name="Brunel D."/>
            <person name="Catrice O."/>
            <person name="Chaidir N."/>
            <person name="Claudel C."/>
            <person name="Donnadieu C."/>
            <person name="Faraut T."/>
            <person name="Fievet G."/>
            <person name="Helmstetter N."/>
            <person name="King M."/>
            <person name="Knapp S.J."/>
            <person name="Lai Z."/>
            <person name="Le Paslier M.C."/>
            <person name="Lippi Y."/>
            <person name="Lorenzon L."/>
            <person name="Mandel J.R."/>
            <person name="Marage G."/>
            <person name="Marchand G."/>
            <person name="Marquand E."/>
            <person name="Bret-Mestries E."/>
            <person name="Morien E."/>
            <person name="Nambeesan S."/>
            <person name="Nguyen T."/>
            <person name="Pegot-Espagnet P."/>
            <person name="Pouilly N."/>
            <person name="Raftis F."/>
            <person name="Sallet E."/>
            <person name="Schiex T."/>
            <person name="Thomas J."/>
            <person name="Vandecasteele C."/>
            <person name="Vares D."/>
            <person name="Vear F."/>
            <person name="Vautrin S."/>
            <person name="Crespi M."/>
            <person name="Mangin B."/>
            <person name="Burke J.M."/>
            <person name="Salse J."/>
            <person name="Munos S."/>
            <person name="Vincourt P."/>
            <person name="Rieseberg L.H."/>
            <person name="Langlade N.B."/>
        </authorList>
    </citation>
    <scope>NUCLEOTIDE SEQUENCE</scope>
    <source>
        <tissue evidence="2">Leaves</tissue>
    </source>
</reference>
<sequence>MSNEQYSLFLKLFGGNKAQEESAPQANMAGIENEELDWSR</sequence>
<evidence type="ECO:0000313" key="3">
    <source>
        <dbReference type="Proteomes" id="UP000215914"/>
    </source>
</evidence>
<name>A0A9K3EP95_HELAN</name>
<accession>A0A9K3EP95</accession>
<dbReference type="Gramene" id="mRNA:HanXRQr2_Chr13g0614491">
    <property type="protein sequence ID" value="mRNA:HanXRQr2_Chr13g0614491"/>
    <property type="gene ID" value="HanXRQr2_Chr13g0614491"/>
</dbReference>
<comment type="caution">
    <text evidence="2">The sequence shown here is derived from an EMBL/GenBank/DDBJ whole genome shotgun (WGS) entry which is preliminary data.</text>
</comment>
<evidence type="ECO:0000256" key="1">
    <source>
        <dbReference type="SAM" id="MobiDB-lite"/>
    </source>
</evidence>
<keyword evidence="3" id="KW-1185">Reference proteome</keyword>
<dbReference type="AlphaFoldDB" id="A0A9K3EP95"/>
<proteinExistence type="predicted"/>
<dbReference type="Proteomes" id="UP000215914">
    <property type="component" value="Unassembled WGS sequence"/>
</dbReference>